<dbReference type="Gene3D" id="3.40.630.40">
    <property type="entry name" value="Zn-dependent exopeptidases"/>
    <property type="match status" value="1"/>
</dbReference>
<dbReference type="PANTHER" id="PTHR30404">
    <property type="entry name" value="N-ACETYLMURAMOYL-L-ALANINE AMIDASE"/>
    <property type="match status" value="1"/>
</dbReference>
<feature type="compositionally biased region" description="Gly residues" evidence="2">
    <location>
        <begin position="146"/>
        <end position="161"/>
    </location>
</feature>
<accession>A0A919XTQ8</accession>
<evidence type="ECO:0000256" key="2">
    <source>
        <dbReference type="SAM" id="MobiDB-lite"/>
    </source>
</evidence>
<dbReference type="RefSeq" id="WP_212939085.1">
    <property type="nucleotide sequence ID" value="NZ_BORR01000005.1"/>
</dbReference>
<evidence type="ECO:0000256" key="3">
    <source>
        <dbReference type="SAM" id="SignalP"/>
    </source>
</evidence>
<feature type="signal peptide" evidence="3">
    <location>
        <begin position="1"/>
        <end position="24"/>
    </location>
</feature>
<organism evidence="5 6">
    <name type="scientific">Paenibacillus antibioticophila</name>
    <dbReference type="NCBI Taxonomy" id="1274374"/>
    <lineage>
        <taxon>Bacteria</taxon>
        <taxon>Bacillati</taxon>
        <taxon>Bacillota</taxon>
        <taxon>Bacilli</taxon>
        <taxon>Bacillales</taxon>
        <taxon>Paenibacillaceae</taxon>
        <taxon>Paenibacillus</taxon>
    </lineage>
</organism>
<dbReference type="SUPFAM" id="SSF53187">
    <property type="entry name" value="Zn-dependent exopeptidases"/>
    <property type="match status" value="1"/>
</dbReference>
<keyword evidence="6" id="KW-1185">Reference proteome</keyword>
<protein>
    <recommendedName>
        <fullName evidence="4">MurNAc-LAA domain-containing protein</fullName>
    </recommendedName>
</protein>
<dbReference type="EMBL" id="BORR01000005">
    <property type="protein sequence ID" value="GIO36750.1"/>
    <property type="molecule type" value="Genomic_DNA"/>
</dbReference>
<dbReference type="Gene3D" id="3.30.457.10">
    <property type="entry name" value="Copper amine oxidase-like, N-terminal domain"/>
    <property type="match status" value="1"/>
</dbReference>
<dbReference type="Pfam" id="PF11741">
    <property type="entry name" value="AMIN"/>
    <property type="match status" value="1"/>
</dbReference>
<dbReference type="InterPro" id="IPR021731">
    <property type="entry name" value="AMIN_dom"/>
</dbReference>
<dbReference type="PANTHER" id="PTHR30404:SF0">
    <property type="entry name" value="N-ACETYLMURAMOYL-L-ALANINE AMIDASE AMIC"/>
    <property type="match status" value="1"/>
</dbReference>
<dbReference type="InterPro" id="IPR002508">
    <property type="entry name" value="MurNAc-LAA_cat"/>
</dbReference>
<reference evidence="5 6" key="1">
    <citation type="submission" date="2021-03" db="EMBL/GenBank/DDBJ databases">
        <title>Antimicrobial resistance genes in bacteria isolated from Japanese honey, and their potential for conferring macrolide and lincosamide resistance in the American foulbrood pathogen Paenibacillus larvae.</title>
        <authorList>
            <person name="Okamoto M."/>
            <person name="Kumagai M."/>
            <person name="Kanamori H."/>
            <person name="Takamatsu D."/>
        </authorList>
    </citation>
    <scope>NUCLEOTIDE SEQUENCE [LARGE SCALE GENOMIC DNA]</scope>
    <source>
        <strain evidence="5 6">J41TS12</strain>
    </source>
</reference>
<feature type="chain" id="PRO_5037204971" description="MurNAc-LAA domain-containing protein" evidence="3">
    <location>
        <begin position="25"/>
        <end position="479"/>
    </location>
</feature>
<gene>
    <name evidence="5" type="ORF">J41TS12_16110</name>
</gene>
<dbReference type="Gene3D" id="2.60.40.3500">
    <property type="match status" value="1"/>
</dbReference>
<dbReference type="GO" id="GO:0009253">
    <property type="term" value="P:peptidoglycan catabolic process"/>
    <property type="evidence" value="ECO:0007669"/>
    <property type="project" value="InterPro"/>
</dbReference>
<evidence type="ECO:0000313" key="6">
    <source>
        <dbReference type="Proteomes" id="UP000681162"/>
    </source>
</evidence>
<feature type="region of interest" description="Disordered" evidence="2">
    <location>
        <begin position="145"/>
        <end position="183"/>
    </location>
</feature>
<dbReference type="InterPro" id="IPR050695">
    <property type="entry name" value="N-acetylmuramoyl_amidase_3"/>
</dbReference>
<dbReference type="Pfam" id="PF07833">
    <property type="entry name" value="Cu_amine_oxidN1"/>
    <property type="match status" value="1"/>
</dbReference>
<sequence>MKKGLAALLFFVMWFALFPQTGQAAAGGTSIYLDGNKLELSKNGQVQNINGSVMIPIRVVVEELGYVVDWEKKTRTVTIQQQDTVMKLVVDQSTALVNGTKIQMPVAPKLVSDTVIVPLRFLGEQMGLSVSWDNQLKTVYLVTPAGGNGGETSPGDGGDGDTGTPPGDTDSGTQPGQTDNLANVGGISFSDNRLMIAVDQNVTPNVFTMANPQRVVIDLPNTKFADTFSSGYHLDSTQNGFIDITEYPEVSKVRYSLYNNNPSTVRIVLDMNVVKMGELINENDGLIILDLNKEVSIPGSNGKKLVVIDAGHGGKDPGAISVTGKKEKDFNLAVTLKVQELLKKETNIDFVLTRSSDTYPSLSDRVKIANDLNADLFISIHANAGSATASGVETYYTRSESLALAKVMHKYLVASSGLTDRGVRSKSLHVTRETKMPAVLLECGYLSNKSDNAKLYTEDFQDRVAAGIVKGIKEYLGLQ</sequence>
<comment type="caution">
    <text evidence="5">The sequence shown here is derived from an EMBL/GenBank/DDBJ whole genome shotgun (WGS) entry which is preliminary data.</text>
</comment>
<evidence type="ECO:0000259" key="4">
    <source>
        <dbReference type="SMART" id="SM00646"/>
    </source>
</evidence>
<dbReference type="InterPro" id="IPR036582">
    <property type="entry name" value="Mao_N_sf"/>
</dbReference>
<dbReference type="Pfam" id="PF01520">
    <property type="entry name" value="Amidase_3"/>
    <property type="match status" value="1"/>
</dbReference>
<dbReference type="SUPFAM" id="SSF55383">
    <property type="entry name" value="Copper amine oxidase, domain N"/>
    <property type="match status" value="1"/>
</dbReference>
<dbReference type="AlphaFoldDB" id="A0A919XTQ8"/>
<evidence type="ECO:0000256" key="1">
    <source>
        <dbReference type="ARBA" id="ARBA00022801"/>
    </source>
</evidence>
<dbReference type="GO" id="GO:0008745">
    <property type="term" value="F:N-acetylmuramoyl-L-alanine amidase activity"/>
    <property type="evidence" value="ECO:0007669"/>
    <property type="project" value="InterPro"/>
</dbReference>
<feature type="domain" description="MurNAc-LAA" evidence="4">
    <location>
        <begin position="366"/>
        <end position="473"/>
    </location>
</feature>
<keyword evidence="1" id="KW-0378">Hydrolase</keyword>
<feature type="compositionally biased region" description="Low complexity" evidence="2">
    <location>
        <begin position="162"/>
        <end position="176"/>
    </location>
</feature>
<dbReference type="CDD" id="cd02696">
    <property type="entry name" value="MurNAc-LAA"/>
    <property type="match status" value="1"/>
</dbReference>
<evidence type="ECO:0000313" key="5">
    <source>
        <dbReference type="EMBL" id="GIO36750.1"/>
    </source>
</evidence>
<name>A0A919XTQ8_9BACL</name>
<proteinExistence type="predicted"/>
<dbReference type="Proteomes" id="UP000681162">
    <property type="component" value="Unassembled WGS sequence"/>
</dbReference>
<dbReference type="SMART" id="SM00646">
    <property type="entry name" value="Ami_3"/>
    <property type="match status" value="1"/>
</dbReference>
<dbReference type="GO" id="GO:0030288">
    <property type="term" value="C:outer membrane-bounded periplasmic space"/>
    <property type="evidence" value="ECO:0007669"/>
    <property type="project" value="TreeGrafter"/>
</dbReference>
<keyword evidence="3" id="KW-0732">Signal</keyword>
<dbReference type="InterPro" id="IPR012854">
    <property type="entry name" value="Cu_amine_oxidase-like_N"/>
</dbReference>